<dbReference type="SUPFAM" id="SSF56112">
    <property type="entry name" value="Protein kinase-like (PK-like)"/>
    <property type="match status" value="1"/>
</dbReference>
<dbReference type="PANTHER" id="PTHR45800:SF5">
    <property type="entry name" value="PHOSPHATIDYLINOSITOL 4-KINASE GAMMA 2"/>
    <property type="match status" value="1"/>
</dbReference>
<evidence type="ECO:0000313" key="11">
    <source>
        <dbReference type="Proteomes" id="UP001370490"/>
    </source>
</evidence>
<dbReference type="InterPro" id="IPR044571">
    <property type="entry name" value="P4KG1-8"/>
</dbReference>
<dbReference type="GO" id="GO:0005524">
    <property type="term" value="F:ATP binding"/>
    <property type="evidence" value="ECO:0007669"/>
    <property type="project" value="UniProtKB-KW"/>
</dbReference>
<dbReference type="EMBL" id="JBAMMX010000008">
    <property type="protein sequence ID" value="KAK6935533.1"/>
    <property type="molecule type" value="Genomic_DNA"/>
</dbReference>
<gene>
    <name evidence="10" type="ORF">RJ641_035688</name>
</gene>
<dbReference type="PROSITE" id="PS50290">
    <property type="entry name" value="PI3_4_KINASE_3"/>
    <property type="match status" value="1"/>
</dbReference>
<keyword evidence="4" id="KW-0677">Repeat</keyword>
<feature type="domain" description="Ubiquitin-like" evidence="8">
    <location>
        <begin position="29"/>
        <end position="102"/>
    </location>
</feature>
<dbReference type="GO" id="GO:0004430">
    <property type="term" value="F:1-phosphatidylinositol 4-kinase activity"/>
    <property type="evidence" value="ECO:0007669"/>
    <property type="project" value="UniProtKB-EC"/>
</dbReference>
<dbReference type="PANTHER" id="PTHR45800">
    <property type="entry name" value="PHOSPHATIDYLINOSITOL 4-KINASE GAMMA"/>
    <property type="match status" value="1"/>
</dbReference>
<keyword evidence="6" id="KW-0418">Kinase</keyword>
<evidence type="ECO:0000256" key="5">
    <source>
        <dbReference type="ARBA" id="ARBA00022741"/>
    </source>
</evidence>
<feature type="domain" description="PI3K/PI4K catalytic" evidence="9">
    <location>
        <begin position="253"/>
        <end position="536"/>
    </location>
</feature>
<evidence type="ECO:0000256" key="1">
    <source>
        <dbReference type="ARBA" id="ARBA00008941"/>
    </source>
</evidence>
<dbReference type="FunFam" id="3.10.20.90:FF:000307">
    <property type="entry name" value="Phosphatidylinositol 4-kinase gamma 4"/>
    <property type="match status" value="1"/>
</dbReference>
<keyword evidence="3" id="KW-0808">Transferase</keyword>
<dbReference type="PROSITE" id="PS50053">
    <property type="entry name" value="UBIQUITIN_2"/>
    <property type="match status" value="2"/>
</dbReference>
<evidence type="ECO:0000259" key="8">
    <source>
        <dbReference type="PROSITE" id="PS50053"/>
    </source>
</evidence>
<dbReference type="Gene3D" id="3.10.20.90">
    <property type="entry name" value="Phosphatidylinositol 3-kinase Catalytic Subunit, Chain A, domain 1"/>
    <property type="match status" value="2"/>
</dbReference>
<dbReference type="SMART" id="SM00213">
    <property type="entry name" value="UBQ"/>
    <property type="match status" value="1"/>
</dbReference>
<organism evidence="10 11">
    <name type="scientific">Dillenia turbinata</name>
    <dbReference type="NCBI Taxonomy" id="194707"/>
    <lineage>
        <taxon>Eukaryota</taxon>
        <taxon>Viridiplantae</taxon>
        <taxon>Streptophyta</taxon>
        <taxon>Embryophyta</taxon>
        <taxon>Tracheophyta</taxon>
        <taxon>Spermatophyta</taxon>
        <taxon>Magnoliopsida</taxon>
        <taxon>eudicotyledons</taxon>
        <taxon>Gunneridae</taxon>
        <taxon>Pentapetalae</taxon>
        <taxon>Dilleniales</taxon>
        <taxon>Dilleniaceae</taxon>
        <taxon>Dillenia</taxon>
    </lineage>
</organism>
<dbReference type="CDD" id="cd17039">
    <property type="entry name" value="Ubl_ubiquitin_like"/>
    <property type="match status" value="1"/>
</dbReference>
<dbReference type="InterPro" id="IPR000626">
    <property type="entry name" value="Ubiquitin-like_dom"/>
</dbReference>
<dbReference type="InterPro" id="IPR029071">
    <property type="entry name" value="Ubiquitin-like_domsf"/>
</dbReference>
<dbReference type="EC" id="2.7.1.67" evidence="2"/>
<evidence type="ECO:0000259" key="9">
    <source>
        <dbReference type="PROSITE" id="PS50290"/>
    </source>
</evidence>
<dbReference type="InterPro" id="IPR000403">
    <property type="entry name" value="PI3/4_kinase_cat_dom"/>
</dbReference>
<evidence type="ECO:0000256" key="7">
    <source>
        <dbReference type="ARBA" id="ARBA00022840"/>
    </source>
</evidence>
<dbReference type="InterPro" id="IPR011009">
    <property type="entry name" value="Kinase-like_dom_sf"/>
</dbReference>
<dbReference type="Pfam" id="PF00240">
    <property type="entry name" value="ubiquitin"/>
    <property type="match status" value="1"/>
</dbReference>
<feature type="domain" description="Ubiquitin-like" evidence="8">
    <location>
        <begin position="107"/>
        <end position="179"/>
    </location>
</feature>
<comment type="similarity">
    <text evidence="1">Belongs to the PI3/PI4-kinase family. Type II PI4K subfamily.</text>
</comment>
<reference evidence="10 11" key="1">
    <citation type="submission" date="2023-12" db="EMBL/GenBank/DDBJ databases">
        <title>A high-quality genome assembly for Dillenia turbinata (Dilleniales).</title>
        <authorList>
            <person name="Chanderbali A."/>
        </authorList>
    </citation>
    <scope>NUCLEOTIDE SEQUENCE [LARGE SCALE GENOMIC DNA]</scope>
    <source>
        <strain evidence="10">LSX21</strain>
        <tissue evidence="10">Leaf</tissue>
    </source>
</reference>
<name>A0AAN8VWQ3_9MAGN</name>
<dbReference type="AlphaFoldDB" id="A0AAN8VWQ3"/>
<dbReference type="SUPFAM" id="SSF54236">
    <property type="entry name" value="Ubiquitin-like"/>
    <property type="match status" value="2"/>
</dbReference>
<dbReference type="Proteomes" id="UP001370490">
    <property type="component" value="Unassembled WGS sequence"/>
</dbReference>
<keyword evidence="7" id="KW-0067">ATP-binding</keyword>
<accession>A0AAN8VWQ3</accession>
<evidence type="ECO:0000256" key="2">
    <source>
        <dbReference type="ARBA" id="ARBA00012169"/>
    </source>
</evidence>
<evidence type="ECO:0000256" key="4">
    <source>
        <dbReference type="ARBA" id="ARBA00022737"/>
    </source>
</evidence>
<protein>
    <recommendedName>
        <fullName evidence="2">1-phosphatidylinositol 4-kinase</fullName>
        <ecNumber evidence="2">2.7.1.67</ecNumber>
    </recommendedName>
</protein>
<keyword evidence="5" id="KW-0547">Nucleotide-binding</keyword>
<dbReference type="Pfam" id="PF00454">
    <property type="entry name" value="PI3_PI4_kinase"/>
    <property type="match status" value="1"/>
</dbReference>
<proteinExistence type="inferred from homology"/>
<evidence type="ECO:0000256" key="3">
    <source>
        <dbReference type="ARBA" id="ARBA00022679"/>
    </source>
</evidence>
<evidence type="ECO:0000256" key="6">
    <source>
        <dbReference type="ARBA" id="ARBA00022777"/>
    </source>
</evidence>
<sequence>MSVGDVALSPIREHLPGYIGGRIGKCSGESILVYLTVGGSVVPMRVLESDSIASVKLRIQTCKGFITKNQKLVFGGRELARNNSLVRDYGLSDGNVLHLVLKLSDLLHISVSTACGAEFELHVERFRDVAYVKKQIVQTGKGTVDFNDHEVFCNGEKLDDQQLIADLCRSTDAVIHLLVWKSAKVQAKPIDKHVEISVVAESERAQLEEPQVVPGKLLYEDFLLQPFVADTKVKLPSYIWDLIDSTYDGLAKGKQPIRSAEGSGGTYLMQHSSGHKFISIFKPIDEEPMAVNNPQGLPMSPNSEGLKKGTRVGEGAIREVAAYILDHPRSGRRHLTSEKIGFAGVPPTAMVQCLHKGFNYPEGFENSSKNVKIGSLQMFMENNGSCEDMGPRGFPVDQVHKITVFDIRMANADRHAGNILISKEEDEGKIVLIPIDHGYCLPETQTFSNDTLDYIKSLDAEQDIALLKFYGWDLSMECARTLRISTMLLKKGAERGLTPFAIGSIMCRETLNKESVIEEIVREAKDSVLQGTSEAAFLESVSKIMDSRLDKFKK</sequence>
<keyword evidence="11" id="KW-1185">Reference proteome</keyword>
<comment type="caution">
    <text evidence="10">The sequence shown here is derived from an EMBL/GenBank/DDBJ whole genome shotgun (WGS) entry which is preliminary data.</text>
</comment>
<evidence type="ECO:0000313" key="10">
    <source>
        <dbReference type="EMBL" id="KAK6935533.1"/>
    </source>
</evidence>